<feature type="transmembrane region" description="Helical" evidence="5">
    <location>
        <begin position="127"/>
        <end position="149"/>
    </location>
</feature>
<keyword evidence="7" id="KW-1185">Reference proteome</keyword>
<dbReference type="EMBL" id="CAMAPF010001074">
    <property type="protein sequence ID" value="CAH9145381.1"/>
    <property type="molecule type" value="Genomic_DNA"/>
</dbReference>
<comment type="subcellular location">
    <subcellularLocation>
        <location evidence="1">Membrane</location>
        <topology evidence="1">Multi-pass membrane protein</topology>
    </subcellularLocation>
</comment>
<accession>A0AAV0GBU1</accession>
<feature type="transmembrane region" description="Helical" evidence="5">
    <location>
        <begin position="44"/>
        <end position="62"/>
    </location>
</feature>
<evidence type="ECO:0000256" key="3">
    <source>
        <dbReference type="ARBA" id="ARBA00022989"/>
    </source>
</evidence>
<keyword evidence="2 5" id="KW-0812">Transmembrane</keyword>
<dbReference type="AlphaFoldDB" id="A0AAV0GBU1"/>
<evidence type="ECO:0000256" key="4">
    <source>
        <dbReference type="ARBA" id="ARBA00023136"/>
    </source>
</evidence>
<dbReference type="GO" id="GO:0016020">
    <property type="term" value="C:membrane"/>
    <property type="evidence" value="ECO:0007669"/>
    <property type="project" value="UniProtKB-SubCell"/>
</dbReference>
<evidence type="ECO:0000313" key="7">
    <source>
        <dbReference type="Proteomes" id="UP001152523"/>
    </source>
</evidence>
<keyword evidence="3 5" id="KW-1133">Transmembrane helix</keyword>
<feature type="transmembrane region" description="Helical" evidence="5">
    <location>
        <begin position="102"/>
        <end position="121"/>
    </location>
</feature>
<keyword evidence="4 5" id="KW-0472">Membrane</keyword>
<protein>
    <recommendedName>
        <fullName evidence="8">NADH dehydrogenase subunit 6</fullName>
    </recommendedName>
</protein>
<comment type="caution">
    <text evidence="6">The sequence shown here is derived from an EMBL/GenBank/DDBJ whole genome shotgun (WGS) entry which is preliminary data.</text>
</comment>
<dbReference type="Proteomes" id="UP001152523">
    <property type="component" value="Unassembled WGS sequence"/>
</dbReference>
<reference evidence="6" key="1">
    <citation type="submission" date="2022-07" db="EMBL/GenBank/DDBJ databases">
        <authorList>
            <person name="Macas J."/>
            <person name="Novak P."/>
            <person name="Neumann P."/>
        </authorList>
    </citation>
    <scope>NUCLEOTIDE SEQUENCE</scope>
</reference>
<gene>
    <name evidence="6" type="ORF">CEPIT_LOCUS42169</name>
</gene>
<dbReference type="PANTHER" id="PTHR23291:SF121">
    <property type="entry name" value="BI1-LIKE PROTEIN"/>
    <property type="match status" value="1"/>
</dbReference>
<dbReference type="PANTHER" id="PTHR23291">
    <property type="entry name" value="BAX INHIBITOR-RELATED"/>
    <property type="match status" value="1"/>
</dbReference>
<evidence type="ECO:0000256" key="1">
    <source>
        <dbReference type="ARBA" id="ARBA00004141"/>
    </source>
</evidence>
<feature type="non-terminal residue" evidence="6">
    <location>
        <position position="154"/>
    </location>
</feature>
<evidence type="ECO:0000313" key="6">
    <source>
        <dbReference type="EMBL" id="CAH9145381.1"/>
    </source>
</evidence>
<organism evidence="6 7">
    <name type="scientific">Cuscuta epithymum</name>
    <dbReference type="NCBI Taxonomy" id="186058"/>
    <lineage>
        <taxon>Eukaryota</taxon>
        <taxon>Viridiplantae</taxon>
        <taxon>Streptophyta</taxon>
        <taxon>Embryophyta</taxon>
        <taxon>Tracheophyta</taxon>
        <taxon>Spermatophyta</taxon>
        <taxon>Magnoliopsida</taxon>
        <taxon>eudicotyledons</taxon>
        <taxon>Gunneridae</taxon>
        <taxon>Pentapetalae</taxon>
        <taxon>asterids</taxon>
        <taxon>lamiids</taxon>
        <taxon>Solanales</taxon>
        <taxon>Convolvulaceae</taxon>
        <taxon>Cuscuteae</taxon>
        <taxon>Cuscuta</taxon>
        <taxon>Cuscuta subgen. Cuscuta</taxon>
    </lineage>
</organism>
<sequence>MYLIPAVKTFLNTTGGLIAFIAIVVLVFVFLIAMYCYSKIHPWNYVLFFLFTLAMALMIGATCTYKKGIYVLMAAGLTVLIFVLLTLFTFWAAKRGWDFDFLYPLLISGLMVLIVFGIVKVNLNYDLFTFFFLTKRSIICVLFFVNFGFGNTSY</sequence>
<evidence type="ECO:0000256" key="2">
    <source>
        <dbReference type="ARBA" id="ARBA00022692"/>
    </source>
</evidence>
<feature type="transmembrane region" description="Helical" evidence="5">
    <location>
        <begin position="17"/>
        <end position="37"/>
    </location>
</feature>
<name>A0AAV0GBU1_9ASTE</name>
<proteinExistence type="inferred from homology"/>
<evidence type="ECO:0008006" key="8">
    <source>
        <dbReference type="Google" id="ProtNLM"/>
    </source>
</evidence>
<evidence type="ECO:0000256" key="5">
    <source>
        <dbReference type="RuleBase" id="RU004379"/>
    </source>
</evidence>
<comment type="similarity">
    <text evidence="5">Belongs to the BI1 family.</text>
</comment>
<feature type="transmembrane region" description="Helical" evidence="5">
    <location>
        <begin position="68"/>
        <end position="90"/>
    </location>
</feature>
<dbReference type="Pfam" id="PF01027">
    <property type="entry name" value="Bax1-I"/>
    <property type="match status" value="1"/>
</dbReference>
<dbReference type="InterPro" id="IPR006214">
    <property type="entry name" value="Bax_inhibitor_1-related"/>
</dbReference>